<organism evidence="1 2">
    <name type="scientific">Smallanthus sonchifolius</name>
    <dbReference type="NCBI Taxonomy" id="185202"/>
    <lineage>
        <taxon>Eukaryota</taxon>
        <taxon>Viridiplantae</taxon>
        <taxon>Streptophyta</taxon>
        <taxon>Embryophyta</taxon>
        <taxon>Tracheophyta</taxon>
        <taxon>Spermatophyta</taxon>
        <taxon>Magnoliopsida</taxon>
        <taxon>eudicotyledons</taxon>
        <taxon>Gunneridae</taxon>
        <taxon>Pentapetalae</taxon>
        <taxon>asterids</taxon>
        <taxon>campanulids</taxon>
        <taxon>Asterales</taxon>
        <taxon>Asteraceae</taxon>
        <taxon>Asteroideae</taxon>
        <taxon>Heliantheae alliance</taxon>
        <taxon>Millerieae</taxon>
        <taxon>Smallanthus</taxon>
    </lineage>
</organism>
<protein>
    <submittedName>
        <fullName evidence="1">Uncharacterized protein</fullName>
    </submittedName>
</protein>
<dbReference type="EMBL" id="CM042034">
    <property type="protein sequence ID" value="KAI3761541.1"/>
    <property type="molecule type" value="Genomic_DNA"/>
</dbReference>
<keyword evidence="2" id="KW-1185">Reference proteome</keyword>
<accession>A0ACB9ES73</accession>
<name>A0ACB9ES73_9ASTR</name>
<reference evidence="2" key="1">
    <citation type="journal article" date="2022" name="Mol. Ecol. Resour.">
        <title>The genomes of chicory, endive, great burdock and yacon provide insights into Asteraceae palaeo-polyploidization history and plant inulin production.</title>
        <authorList>
            <person name="Fan W."/>
            <person name="Wang S."/>
            <person name="Wang H."/>
            <person name="Wang A."/>
            <person name="Jiang F."/>
            <person name="Liu H."/>
            <person name="Zhao H."/>
            <person name="Xu D."/>
            <person name="Zhang Y."/>
        </authorList>
    </citation>
    <scope>NUCLEOTIDE SEQUENCE [LARGE SCALE GENOMIC DNA]</scope>
    <source>
        <strain evidence="2">cv. Yunnan</strain>
    </source>
</reference>
<sequence>MGSSAKAKLPVIDLSSKNLNLNSSSWVTKCDEVRRALEEYGAFIAIYDGVSRELRDAIFVAWQELFDLPSEVKPLNVTDTPYNGYIGQNPRIPLYESLGIEDVTTKERAESFTKLMWPSGNQSFCESVLTYSKAIVDLDHIVMKMVAKSYGIEEHYESIRGSTTYLLKPTKYLKPQGNEKTLGLLPHTDKSFITYLHQDQVNGLEIQTKDGEWIEVDYSPSSFVVMAGDAFMAWTNGRIEAPNHRVTMTGNKDRYSLALFAFIKDHTIQISQELVDDDHPLQFRAFDNYKYMHFYYTPEGMKSKCAIKTYCGI</sequence>
<evidence type="ECO:0000313" key="2">
    <source>
        <dbReference type="Proteomes" id="UP001056120"/>
    </source>
</evidence>
<proteinExistence type="predicted"/>
<reference evidence="1 2" key="2">
    <citation type="journal article" date="2022" name="Mol. Ecol. Resour.">
        <title>The genomes of chicory, endive, great burdock and yacon provide insights into Asteraceae paleo-polyploidization history and plant inulin production.</title>
        <authorList>
            <person name="Fan W."/>
            <person name="Wang S."/>
            <person name="Wang H."/>
            <person name="Wang A."/>
            <person name="Jiang F."/>
            <person name="Liu H."/>
            <person name="Zhao H."/>
            <person name="Xu D."/>
            <person name="Zhang Y."/>
        </authorList>
    </citation>
    <scope>NUCLEOTIDE SEQUENCE [LARGE SCALE GENOMIC DNA]</scope>
    <source>
        <strain evidence="2">cv. Yunnan</strain>
        <tissue evidence="1">Leaves</tissue>
    </source>
</reference>
<gene>
    <name evidence="1" type="ORF">L1987_51959</name>
</gene>
<evidence type="ECO:0000313" key="1">
    <source>
        <dbReference type="EMBL" id="KAI3761541.1"/>
    </source>
</evidence>
<dbReference type="Proteomes" id="UP001056120">
    <property type="component" value="Linkage Group LG17"/>
</dbReference>
<comment type="caution">
    <text evidence="1">The sequence shown here is derived from an EMBL/GenBank/DDBJ whole genome shotgun (WGS) entry which is preliminary data.</text>
</comment>